<dbReference type="InterPro" id="IPR003362">
    <property type="entry name" value="Bact_transf"/>
</dbReference>
<gene>
    <name evidence="4" type="ORF">D4L85_27770</name>
</gene>
<feature type="transmembrane region" description="Helical" evidence="2">
    <location>
        <begin position="42"/>
        <end position="62"/>
    </location>
</feature>
<evidence type="ECO:0000259" key="3">
    <source>
        <dbReference type="Pfam" id="PF02397"/>
    </source>
</evidence>
<evidence type="ECO:0000256" key="1">
    <source>
        <dbReference type="ARBA" id="ARBA00006464"/>
    </source>
</evidence>
<evidence type="ECO:0000313" key="4">
    <source>
        <dbReference type="EMBL" id="AYB34147.1"/>
    </source>
</evidence>
<evidence type="ECO:0000313" key="5">
    <source>
        <dbReference type="Proteomes" id="UP000266183"/>
    </source>
</evidence>
<dbReference type="AlphaFoldDB" id="A0A385SVG2"/>
<keyword evidence="4" id="KW-0808">Transferase</keyword>
<accession>A0A385SVG2</accession>
<comment type="similarity">
    <text evidence="1">Belongs to the bacterial sugar transferase family.</text>
</comment>
<dbReference type="PANTHER" id="PTHR30576:SF8">
    <property type="entry name" value="UNDECAPRENYL-PHOSPHATE GALACTOSE PHOSPHOTRANSFERASE"/>
    <property type="match status" value="1"/>
</dbReference>
<keyword evidence="5" id="KW-1185">Reference proteome</keyword>
<dbReference type="PANTHER" id="PTHR30576">
    <property type="entry name" value="COLANIC BIOSYNTHESIS UDP-GLUCOSE LIPID CARRIER TRANSFERASE"/>
    <property type="match status" value="1"/>
</dbReference>
<proteinExistence type="inferred from homology"/>
<dbReference type="EMBL" id="CP032382">
    <property type="protein sequence ID" value="AYB34147.1"/>
    <property type="molecule type" value="Genomic_DNA"/>
</dbReference>
<sequence>MSPSTLPAHPSDCPKFLNFRPLTSVSLYTHVVKPFFDHFCSFIILVVASPILLICIVMLLIANRGKIWFTQPRPGKNGRIFTVVKFKTMTDERDAHGHLLPDEKRLTAIGKFIRKTSLDELPQLFNVLKGDMSFVGPRPLLVEYLPLYSAEQARRHDVKPGITGWAQVNGRNTVSWPKKFAYDVWYVEHISLGLDLKILFLTVLKVFKAEGISSETSVTMEKFRGNQ</sequence>
<protein>
    <submittedName>
        <fullName evidence="4">Sugar transferase</fullName>
    </submittedName>
</protein>
<name>A0A385SVG2_9BACT</name>
<evidence type="ECO:0000256" key="2">
    <source>
        <dbReference type="SAM" id="Phobius"/>
    </source>
</evidence>
<reference evidence="5" key="1">
    <citation type="submission" date="2018-09" db="EMBL/GenBank/DDBJ databases">
        <title>Chryseolinea sp. KIS68-18 isolated from soil.</title>
        <authorList>
            <person name="Weon H.-Y."/>
            <person name="Kwon S.-W."/>
            <person name="Lee S.A."/>
        </authorList>
    </citation>
    <scope>NUCLEOTIDE SEQUENCE [LARGE SCALE GENOMIC DNA]</scope>
    <source>
        <strain evidence="5">KIS68-18</strain>
    </source>
</reference>
<organism evidence="4 5">
    <name type="scientific">Chryseolinea soli</name>
    <dbReference type="NCBI Taxonomy" id="2321403"/>
    <lineage>
        <taxon>Bacteria</taxon>
        <taxon>Pseudomonadati</taxon>
        <taxon>Bacteroidota</taxon>
        <taxon>Cytophagia</taxon>
        <taxon>Cytophagales</taxon>
        <taxon>Fulvivirgaceae</taxon>
        <taxon>Chryseolinea</taxon>
    </lineage>
</organism>
<dbReference type="OrthoDB" id="9774190at2"/>
<keyword evidence="2" id="KW-0472">Membrane</keyword>
<dbReference type="Proteomes" id="UP000266183">
    <property type="component" value="Chromosome"/>
</dbReference>
<keyword evidence="2" id="KW-0812">Transmembrane</keyword>
<feature type="domain" description="Bacterial sugar transferase" evidence="3">
    <location>
        <begin position="33"/>
        <end position="208"/>
    </location>
</feature>
<keyword evidence="2" id="KW-1133">Transmembrane helix</keyword>
<dbReference type="KEGG" id="chk:D4L85_27770"/>
<dbReference type="Pfam" id="PF02397">
    <property type="entry name" value="Bac_transf"/>
    <property type="match status" value="1"/>
</dbReference>
<dbReference type="GO" id="GO:0016780">
    <property type="term" value="F:phosphotransferase activity, for other substituted phosphate groups"/>
    <property type="evidence" value="ECO:0007669"/>
    <property type="project" value="TreeGrafter"/>
</dbReference>